<keyword evidence="2" id="KW-1185">Reference proteome</keyword>
<gene>
    <name evidence="1" type="ORF">ACFO3O_17925</name>
</gene>
<dbReference type="EMBL" id="JBHSFV010000012">
    <property type="protein sequence ID" value="MFC4635794.1"/>
    <property type="molecule type" value="Genomic_DNA"/>
</dbReference>
<reference evidence="2" key="1">
    <citation type="journal article" date="2019" name="Int. J. Syst. Evol. Microbiol.">
        <title>The Global Catalogue of Microorganisms (GCM) 10K type strain sequencing project: providing services to taxonomists for standard genome sequencing and annotation.</title>
        <authorList>
            <consortium name="The Broad Institute Genomics Platform"/>
            <consortium name="The Broad Institute Genome Sequencing Center for Infectious Disease"/>
            <person name="Wu L."/>
            <person name="Ma J."/>
        </authorList>
    </citation>
    <scope>NUCLEOTIDE SEQUENCE [LARGE SCALE GENOMIC DNA]</scope>
    <source>
        <strain evidence="2">YJ-61-S</strain>
    </source>
</reference>
<proteinExistence type="predicted"/>
<evidence type="ECO:0000313" key="1">
    <source>
        <dbReference type="EMBL" id="MFC4635794.1"/>
    </source>
</evidence>
<protein>
    <submittedName>
        <fullName evidence="1">Uncharacterized protein</fullName>
    </submittedName>
</protein>
<dbReference type="RefSeq" id="WP_379981362.1">
    <property type="nucleotide sequence ID" value="NZ_JBHSFV010000012.1"/>
</dbReference>
<sequence>MDWNDCRGSMGRYCTMLGMKDDKFISLTNDLNAHVYKDYSENKQNLFADFKPLFNLLENGLYFLNYSKNIARNIHNEHLVFPKTAITEKTFTNENENDILLFTSQWYFEDVSNFFIIATQLESSINKERIEFYKNEIIQGKRPFIITIYKSYIEDKLTPNKINEYVEWDSALFLLDGHHKFIAYKELGIFPPSFTICQGFSNSNEIYFDFESLQNSLNKYQIKHLTRNII</sequence>
<dbReference type="Proteomes" id="UP001596043">
    <property type="component" value="Unassembled WGS sequence"/>
</dbReference>
<name>A0ABV9I2W7_9FLAO</name>
<evidence type="ECO:0000313" key="2">
    <source>
        <dbReference type="Proteomes" id="UP001596043"/>
    </source>
</evidence>
<comment type="caution">
    <text evidence="1">The sequence shown here is derived from an EMBL/GenBank/DDBJ whole genome shotgun (WGS) entry which is preliminary data.</text>
</comment>
<organism evidence="1 2">
    <name type="scientific">Dokdonia ponticola</name>
    <dbReference type="NCBI Taxonomy" id="2041041"/>
    <lineage>
        <taxon>Bacteria</taxon>
        <taxon>Pseudomonadati</taxon>
        <taxon>Bacteroidota</taxon>
        <taxon>Flavobacteriia</taxon>
        <taxon>Flavobacteriales</taxon>
        <taxon>Flavobacteriaceae</taxon>
        <taxon>Dokdonia</taxon>
    </lineage>
</organism>
<accession>A0ABV9I2W7</accession>